<feature type="compositionally biased region" description="Low complexity" evidence="1">
    <location>
        <begin position="858"/>
        <end position="876"/>
    </location>
</feature>
<feature type="region of interest" description="Disordered" evidence="1">
    <location>
        <begin position="26"/>
        <end position="45"/>
    </location>
</feature>
<feature type="compositionally biased region" description="Polar residues" evidence="1">
    <location>
        <begin position="1120"/>
        <end position="1130"/>
    </location>
</feature>
<feature type="region of interest" description="Disordered" evidence="1">
    <location>
        <begin position="841"/>
        <end position="885"/>
    </location>
</feature>
<feature type="compositionally biased region" description="Polar residues" evidence="1">
    <location>
        <begin position="460"/>
        <end position="482"/>
    </location>
</feature>
<feature type="region of interest" description="Disordered" evidence="1">
    <location>
        <begin position="295"/>
        <end position="320"/>
    </location>
</feature>
<feature type="compositionally biased region" description="Basic and acidic residues" evidence="1">
    <location>
        <begin position="701"/>
        <end position="727"/>
    </location>
</feature>
<evidence type="ECO:0000313" key="3">
    <source>
        <dbReference type="Proteomes" id="UP000053239"/>
    </source>
</evidence>
<feature type="region of interest" description="Disordered" evidence="1">
    <location>
        <begin position="912"/>
        <end position="935"/>
    </location>
</feature>
<gene>
    <name evidence="2" type="ORF">PVNG_02947</name>
</gene>
<feature type="compositionally biased region" description="Basic and acidic residues" evidence="1">
    <location>
        <begin position="736"/>
        <end position="761"/>
    </location>
</feature>
<accession>A0A0J9U0X8</accession>
<dbReference type="Proteomes" id="UP000053239">
    <property type="component" value="Unassembled WGS sequence"/>
</dbReference>
<dbReference type="SUPFAM" id="SSF56112">
    <property type="entry name" value="Protein kinase-like (PK-like)"/>
    <property type="match status" value="1"/>
</dbReference>
<dbReference type="EMBL" id="KQ235218">
    <property type="protein sequence ID" value="KNA01871.1"/>
    <property type="molecule type" value="Genomic_DNA"/>
</dbReference>
<feature type="region of interest" description="Disordered" evidence="1">
    <location>
        <begin position="449"/>
        <end position="540"/>
    </location>
</feature>
<name>A0A0J9U0X8_PLAVI</name>
<evidence type="ECO:0000256" key="1">
    <source>
        <dbReference type="SAM" id="MobiDB-lite"/>
    </source>
</evidence>
<dbReference type="InterPro" id="IPR011009">
    <property type="entry name" value="Kinase-like_dom_sf"/>
</dbReference>
<feature type="compositionally biased region" description="Polar residues" evidence="1">
    <location>
        <begin position="912"/>
        <end position="926"/>
    </location>
</feature>
<feature type="compositionally biased region" description="Low complexity" evidence="1">
    <location>
        <begin position="485"/>
        <end position="515"/>
    </location>
</feature>
<feature type="compositionally biased region" description="Basic and acidic residues" evidence="1">
    <location>
        <begin position="529"/>
        <end position="539"/>
    </location>
</feature>
<feature type="compositionally biased region" description="Basic and acidic residues" evidence="1">
    <location>
        <begin position="238"/>
        <end position="254"/>
    </location>
</feature>
<feature type="region of interest" description="Disordered" evidence="1">
    <location>
        <begin position="229"/>
        <end position="270"/>
    </location>
</feature>
<feature type="compositionally biased region" description="Low complexity" evidence="1">
    <location>
        <begin position="1490"/>
        <end position="1513"/>
    </location>
</feature>
<feature type="region of interest" description="Disordered" evidence="1">
    <location>
        <begin position="1120"/>
        <end position="1145"/>
    </location>
</feature>
<protein>
    <recommendedName>
        <fullName evidence="4">Protein kinase domain-containing protein</fullName>
    </recommendedName>
</protein>
<feature type="compositionally biased region" description="Pro residues" evidence="1">
    <location>
        <begin position="302"/>
        <end position="312"/>
    </location>
</feature>
<reference evidence="2 3" key="1">
    <citation type="submission" date="2011-09" db="EMBL/GenBank/DDBJ databases">
        <title>The Genome Sequence of Plasmodium vivax North Korean.</title>
        <authorList>
            <consortium name="The Broad Institute Genome Sequencing Platform"/>
            <consortium name="The Broad Institute Genome Sequencing Center for Infectious Disease"/>
            <person name="Neafsey D."/>
            <person name="Carlton J."/>
            <person name="Barnwell J."/>
            <person name="Collins W."/>
            <person name="Escalante A."/>
            <person name="Mullikin J."/>
            <person name="Saul A."/>
            <person name="Guigo R."/>
            <person name="Camara F."/>
            <person name="Young S.K."/>
            <person name="Zeng Q."/>
            <person name="Gargeya S."/>
            <person name="Fitzgerald M."/>
            <person name="Haas B."/>
            <person name="Abouelleil A."/>
            <person name="Alvarado L."/>
            <person name="Arachchi H.M."/>
            <person name="Berlin A."/>
            <person name="Brown A."/>
            <person name="Chapman S.B."/>
            <person name="Chen Z."/>
            <person name="Dunbar C."/>
            <person name="Freedman E."/>
            <person name="Gearin G."/>
            <person name="Gellesch M."/>
            <person name="Goldberg J."/>
            <person name="Griggs A."/>
            <person name="Gujja S."/>
            <person name="Heiman D."/>
            <person name="Howarth C."/>
            <person name="Larson L."/>
            <person name="Lui A."/>
            <person name="MacDonald P.J.P."/>
            <person name="Montmayeur A."/>
            <person name="Murphy C."/>
            <person name="Neiman D."/>
            <person name="Pearson M."/>
            <person name="Priest M."/>
            <person name="Roberts A."/>
            <person name="Saif S."/>
            <person name="Shea T."/>
            <person name="Shenoy N."/>
            <person name="Sisk P."/>
            <person name="Stolte C."/>
            <person name="Sykes S."/>
            <person name="Wortman J."/>
            <person name="Nusbaum C."/>
            <person name="Birren B."/>
        </authorList>
    </citation>
    <scope>NUCLEOTIDE SEQUENCE [LARGE SCALE GENOMIC DNA]</scope>
    <source>
        <strain evidence="2 3">North Korean</strain>
    </source>
</reference>
<feature type="compositionally biased region" description="Basic and acidic residues" evidence="1">
    <location>
        <begin position="449"/>
        <end position="459"/>
    </location>
</feature>
<proteinExistence type="predicted"/>
<sequence>MYFCRRGDMPQHVDSTYSNHLNFEREEASGVSRAPPPHGIDRNSRADRFNRVNRAFEDHTANGRAAPLFKRTTLREDRPHLNANNARDVNSPKMGQKNAKTNNEGIFQMSNDAYNSRYSNLTYNHAGEMNPRNYNFNNIKIAEDEENHSCSMNPASNAGGGHMGSHPNGSVLDHRKFPLKGDDMNQDHLRPQHDYARVNRENWGLGGDHHKGNGAAPYHQMFNNDMGLLTQNRVGNPEGHRSNEHHSNEHRPNEHNSNSNLGGLHPQQYKHNNRMFDDKYEQLKNKWDPPPSYLYGNAAAPTAPPTAPPIAPPVGTTQKSNADLYDTAGKANSPPYGTHFNMNALYNHFNNAGQWKDMPVRPFANRDNMSYDQYEGGGNFHENLPGNQPNASIFGKNKPPDIDDIIKKYTAKENQEDHFKFNWGHAKNEVTGGGVFKGSSRYMNDGDVRNYLPSEERTGNHANASPNYTPQHNGAYGFNQNGGYPANPSNAANPVNPVNAANPANPANPANAANSGSAPLLYPNFSSLRNKEKDEEEKKREKKINLLKNIIVTNPNPKYNFSFDDDLYESLPAHENFYLNTSSLADFNHMANGNHPPQGQNDLLGEGLQNRVSAYNNVCEDFNALEKLNETPGVTNRHHFKSEVLPIDEDCYGERFGGERLGGDRFGGDRFGGDRFGGDRFGGDRFGGDRFGMNRLGADNLPRDHAQTTQRNDENCRYEKHSADREFGQNPFPRGEPGRDSNHPLGDRDKHSTKLYDESSRQRAATPLGAFTNNTRLHSMMDVHPNQENNPPPLIDLLENRASNHSGEKTFGRPVDLFGKMGQMDYLKRFENSTQQAREDVFRTSESARHHGGGAHYGGATHYGGAAHHGGAAPHGGPSPLRGDHFSNINHVNIFKTHAKSGDHYEEGSLLSKNQMNEPPKQTNRYLQEDPTKPSNGLFNIENIFQGDKRNGLLNEGDKSPLGKNEGPSHMYMFERERNPHLDLSIREKKNLTYRDDKDIIRRPCFDRAGRTLFEPYDGSALRTRQGGHFNGQFSGHFNGHFNDQLNGRFNDQLNDRFNACFNAHLGSDRDALREGDHFGNPIVHRREDEHMGTICTNRNDDGGLFPKASFHFLGEKKNSTNFGEATTPTGKVPTRDEPTKEQLNNNSYYNSQRRASKTPNSLFSNYHSGVKTNQMHDHPTGVPPNQHWAGGAFHNEQEENKTNANMLKTINPPAWKYEASQNVIGPTSNVSFQSNFNQTDNETQGGNLLTLFNNDLKKNVLGGNRDGESGLLNGGPNWGGNHHNLGTTGAKAFLGILSEEQNRYTSLLNTVGRYAPRDGLTRDGLPRDGHNPLSSYTNKKPFNPSGAHNFSFVKQPLHKQLPPLPFKHLGKQANAEGAGQTKLKALEAAGRPKPGEGNHFVSNHIGGNPLGGNPLGGNPLGGNHLGGNPLGGNPPTCREKSAHLGALAELTPFDRYGDGKDALHRRGELFLHKNEPKECTLRSGDAKVGSYHGNSHGNSHGNYHGNSHSNNPSNYHSNYLSSYLGSHPDQPCFPNEKNAPGSLAQRNGRSKYSLGEAADGYLGGDSAAEKDYQFDFLCLAVLIYEMCTKYNTYYSSKFEDITERIYNTNFFFPHFVSFELKNFCYELCSKRRQCFSDLKNHAWFQKNLNF</sequence>
<dbReference type="OrthoDB" id="371216at2759"/>
<organism evidence="2 3">
    <name type="scientific">Plasmodium vivax North Korean</name>
    <dbReference type="NCBI Taxonomy" id="1035514"/>
    <lineage>
        <taxon>Eukaryota</taxon>
        <taxon>Sar</taxon>
        <taxon>Alveolata</taxon>
        <taxon>Apicomplexa</taxon>
        <taxon>Aconoidasida</taxon>
        <taxon>Haemosporida</taxon>
        <taxon>Plasmodiidae</taxon>
        <taxon>Plasmodium</taxon>
        <taxon>Plasmodium (Plasmodium)</taxon>
    </lineage>
</organism>
<evidence type="ECO:0008006" key="4">
    <source>
        <dbReference type="Google" id="ProtNLM"/>
    </source>
</evidence>
<feature type="region of interest" description="Disordered" evidence="1">
    <location>
        <begin position="1482"/>
        <end position="1513"/>
    </location>
</feature>
<feature type="region of interest" description="Disordered" evidence="1">
    <location>
        <begin position="693"/>
        <end position="767"/>
    </location>
</feature>
<dbReference type="Gene3D" id="1.10.510.10">
    <property type="entry name" value="Transferase(Phosphotransferase) domain 1"/>
    <property type="match status" value="1"/>
</dbReference>
<evidence type="ECO:0000313" key="2">
    <source>
        <dbReference type="EMBL" id="KNA01871.1"/>
    </source>
</evidence>